<evidence type="ECO:0000313" key="3">
    <source>
        <dbReference type="Proteomes" id="UP000198716"/>
    </source>
</evidence>
<feature type="transmembrane region" description="Helical" evidence="1">
    <location>
        <begin position="30"/>
        <end position="60"/>
    </location>
</feature>
<feature type="transmembrane region" description="Helical" evidence="1">
    <location>
        <begin position="66"/>
        <end position="89"/>
    </location>
</feature>
<dbReference type="Proteomes" id="UP000198716">
    <property type="component" value="Unassembled WGS sequence"/>
</dbReference>
<dbReference type="EMBL" id="FOMZ01000020">
    <property type="protein sequence ID" value="SFE64874.1"/>
    <property type="molecule type" value="Genomic_DNA"/>
</dbReference>
<reference evidence="3" key="1">
    <citation type="submission" date="2016-10" db="EMBL/GenBank/DDBJ databases">
        <authorList>
            <person name="Varghese N."/>
            <person name="Submissions S."/>
        </authorList>
    </citation>
    <scope>NUCLEOTIDE SEQUENCE [LARGE SCALE GENOMIC DNA]</scope>
    <source>
        <strain evidence="3">DSM 45004</strain>
    </source>
</reference>
<accession>A0A1I2C9D5</accession>
<feature type="transmembrane region" description="Helical" evidence="1">
    <location>
        <begin position="125"/>
        <end position="149"/>
    </location>
</feature>
<keyword evidence="1" id="KW-1133">Transmembrane helix</keyword>
<keyword evidence="3" id="KW-1185">Reference proteome</keyword>
<keyword evidence="1" id="KW-0472">Membrane</keyword>
<keyword evidence="1" id="KW-0812">Transmembrane</keyword>
<evidence type="ECO:0000313" key="2">
    <source>
        <dbReference type="EMBL" id="SFE64874.1"/>
    </source>
</evidence>
<feature type="transmembrane region" description="Helical" evidence="1">
    <location>
        <begin position="161"/>
        <end position="182"/>
    </location>
</feature>
<dbReference type="AlphaFoldDB" id="A0A1I2C9D5"/>
<protein>
    <submittedName>
        <fullName evidence="2">Uncharacterized protein</fullName>
    </submittedName>
</protein>
<evidence type="ECO:0000256" key="1">
    <source>
        <dbReference type="SAM" id="Phobius"/>
    </source>
</evidence>
<organism evidence="2 3">
    <name type="scientific">Actinopolyspora alba</name>
    <dbReference type="NCBI Taxonomy" id="673379"/>
    <lineage>
        <taxon>Bacteria</taxon>
        <taxon>Bacillati</taxon>
        <taxon>Actinomycetota</taxon>
        <taxon>Actinomycetes</taxon>
        <taxon>Actinopolysporales</taxon>
        <taxon>Actinopolysporaceae</taxon>
        <taxon>Actinopolyspora</taxon>
        <taxon>Actinopolyspora alba group</taxon>
    </lineage>
</organism>
<proteinExistence type="predicted"/>
<gene>
    <name evidence="2" type="ORF">SAMN04487819_12016</name>
</gene>
<sequence length="192" mass="21085">MSGMSGDHPAGLVRESEYQLIHPAEFGRLVALYLVMGVCYVLLSIAVVLLLGFGGLIFLAEGDSTAWMLILAAFFLALGGFVMFGAMLAARHTLIGNGEVVTRDRMHVPPGYHIDVRRAWRNKRLALYLLLFVTATDVFGTLIGLLAPLFLDGGPTGPSSILTLFFGPLTWVACLPGFFVLFRQHKRVTRFR</sequence>
<name>A0A1I2C9D5_9ACTN</name>
<dbReference type="RefSeq" id="WP_139219629.1">
    <property type="nucleotide sequence ID" value="NZ_FOMZ01000020.1"/>
</dbReference>